<name>A0A1C3NQI6_9XANT</name>
<evidence type="ECO:0000313" key="6">
    <source>
        <dbReference type="Proteomes" id="UP000239710"/>
    </source>
</evidence>
<dbReference type="Proteomes" id="UP000239710">
    <property type="component" value="Unassembled WGS sequence"/>
</dbReference>
<keyword evidence="6" id="KW-1185">Reference proteome</keyword>
<dbReference type="Proteomes" id="UP000092503">
    <property type="component" value="Unassembled WGS sequence"/>
</dbReference>
<evidence type="ECO:0008006" key="7">
    <source>
        <dbReference type="Google" id="ProtNLM"/>
    </source>
</evidence>
<protein>
    <recommendedName>
        <fullName evidence="7">Secreted protein</fullName>
    </recommendedName>
</protein>
<dbReference type="OrthoDB" id="6006928at2"/>
<dbReference type="AlphaFoldDB" id="A0A1C3NQI6"/>
<accession>A0A1C3NQI6</accession>
<evidence type="ECO:0000313" key="3">
    <source>
        <dbReference type="EMBL" id="PPV05504.1"/>
    </source>
</evidence>
<dbReference type="EMBL" id="MDCE01000028">
    <property type="protein sequence ID" value="PPV05504.1"/>
    <property type="molecule type" value="Genomic_DNA"/>
</dbReference>
<feature type="region of interest" description="Disordered" evidence="1">
    <location>
        <begin position="193"/>
        <end position="216"/>
    </location>
</feature>
<evidence type="ECO:0000313" key="5">
    <source>
        <dbReference type="Proteomes" id="UP000092503"/>
    </source>
</evidence>
<feature type="chain" id="PRO_5008679395" description="Secreted protein" evidence="2">
    <location>
        <begin position="23"/>
        <end position="231"/>
    </location>
</feature>
<gene>
    <name evidence="4" type="ORF">XBLMG947_3446</name>
    <name evidence="3" type="ORF">XbrCFBP1976_16990</name>
</gene>
<reference evidence="4 5" key="1">
    <citation type="submission" date="2016-06" db="EMBL/GenBank/DDBJ databases">
        <authorList>
            <person name="Kjaerup R.B."/>
            <person name="Dalgaard T.S."/>
            <person name="Juul-Madsen H.R."/>
        </authorList>
    </citation>
    <scope>NUCLEOTIDE SEQUENCE [LARGE SCALE GENOMIC DNA]</scope>
    <source>
        <strain evidence="4">LMG947</strain>
    </source>
</reference>
<dbReference type="RefSeq" id="WP_065469827.1">
    <property type="nucleotide sequence ID" value="NZ_FLTX01000059.1"/>
</dbReference>
<evidence type="ECO:0000313" key="4">
    <source>
        <dbReference type="EMBL" id="SBV52649.1"/>
    </source>
</evidence>
<dbReference type="EMBL" id="FLTX01000059">
    <property type="protein sequence ID" value="SBV52649.1"/>
    <property type="molecule type" value="Genomic_DNA"/>
</dbReference>
<reference evidence="3 6" key="2">
    <citation type="submission" date="2016-08" db="EMBL/GenBank/DDBJ databases">
        <title>Evolution of the type three secretion system and type three effector repertoires in Xanthomonas.</title>
        <authorList>
            <person name="Merda D."/>
            <person name="Briand M."/>
            <person name="Bosis E."/>
            <person name="Rousseau C."/>
            <person name="Portier P."/>
            <person name="Jacques M.-A."/>
            <person name="Fischer-Le Saux M."/>
        </authorList>
    </citation>
    <scope>NUCLEOTIDE SEQUENCE [LARGE SCALE GENOMIC DNA]</scope>
    <source>
        <strain evidence="3 6">CFBP1976</strain>
    </source>
</reference>
<feature type="compositionally biased region" description="Low complexity" evidence="1">
    <location>
        <begin position="193"/>
        <end position="207"/>
    </location>
</feature>
<evidence type="ECO:0000256" key="2">
    <source>
        <dbReference type="SAM" id="SignalP"/>
    </source>
</evidence>
<feature type="signal peptide" evidence="2">
    <location>
        <begin position="1"/>
        <end position="22"/>
    </location>
</feature>
<evidence type="ECO:0000256" key="1">
    <source>
        <dbReference type="SAM" id="MobiDB-lite"/>
    </source>
</evidence>
<proteinExistence type="predicted"/>
<organism evidence="4 5">
    <name type="scientific">Xanthomonas bromi</name>
    <dbReference type="NCBI Taxonomy" id="56449"/>
    <lineage>
        <taxon>Bacteria</taxon>
        <taxon>Pseudomonadati</taxon>
        <taxon>Pseudomonadota</taxon>
        <taxon>Gammaproteobacteria</taxon>
        <taxon>Lysobacterales</taxon>
        <taxon>Lysobacteraceae</taxon>
        <taxon>Xanthomonas</taxon>
    </lineage>
</organism>
<sequence length="231" mass="25386">MKVNVLLLALVIVSSAPLVAWSADLGQPLTWQSSQAAKLNQTPDLARVAERLIVQYDLDGDTVQPTVGEAKFIDLDGDGTLELVALVDYSGRLFFNNLAIITARTGSAVVTIYRSNGTNMHDLDQRIISKPGSPKKLLVVDRFIDRYEGSLPSPKEQRLLELNSIGLQDVSKQHRDYYLKRLDVLEKQAGMSAGASAKSASIASSTSPTERDENFVLKQELERTRMQALGK</sequence>
<keyword evidence="2" id="KW-0732">Signal</keyword>